<dbReference type="AlphaFoldDB" id="A0A401LGA7"/>
<proteinExistence type="predicted"/>
<name>A0A401LGA7_9FIRM</name>
<evidence type="ECO:0000313" key="2">
    <source>
        <dbReference type="EMBL" id="GCB30550.1"/>
    </source>
</evidence>
<evidence type="ECO:0000313" key="3">
    <source>
        <dbReference type="Proteomes" id="UP000287361"/>
    </source>
</evidence>
<dbReference type="Proteomes" id="UP000287361">
    <property type="component" value="Unassembled WGS sequence"/>
</dbReference>
<reference evidence="2 3" key="1">
    <citation type="submission" date="2018-10" db="EMBL/GenBank/DDBJ databases">
        <title>Draft Genome Sequence of Anaerotignum sp. KCTC 15736.</title>
        <authorList>
            <person name="Choi S.H."/>
            <person name="Kim J.S."/>
            <person name="Kang S.W."/>
            <person name="Lee J.S."/>
            <person name="Park S.H."/>
        </authorList>
    </citation>
    <scope>NUCLEOTIDE SEQUENCE [LARGE SCALE GENOMIC DNA]</scope>
    <source>
        <strain evidence="2 3">KCTC 15736</strain>
    </source>
</reference>
<gene>
    <name evidence="2" type="ORF">KGMB03357_22110</name>
</gene>
<sequence>MRKHGNGLEVGRAGTMEVKATKGAESTKAPKKQTGGDLRGNKR</sequence>
<accession>A0A401LGA7</accession>
<evidence type="ECO:0000256" key="1">
    <source>
        <dbReference type="SAM" id="MobiDB-lite"/>
    </source>
</evidence>
<keyword evidence="3" id="KW-1185">Reference proteome</keyword>
<comment type="caution">
    <text evidence="2">The sequence shown here is derived from an EMBL/GenBank/DDBJ whole genome shotgun (WGS) entry which is preliminary data.</text>
</comment>
<organism evidence="2 3">
    <name type="scientific">Anaerotignum faecicola</name>
    <dbReference type="NCBI Taxonomy" id="2358141"/>
    <lineage>
        <taxon>Bacteria</taxon>
        <taxon>Bacillati</taxon>
        <taxon>Bacillota</taxon>
        <taxon>Clostridia</taxon>
        <taxon>Lachnospirales</taxon>
        <taxon>Anaerotignaceae</taxon>
        <taxon>Anaerotignum</taxon>
    </lineage>
</organism>
<dbReference type="EMBL" id="BHVZ01000014">
    <property type="protein sequence ID" value="GCB30550.1"/>
    <property type="molecule type" value="Genomic_DNA"/>
</dbReference>
<feature type="region of interest" description="Disordered" evidence="1">
    <location>
        <begin position="1"/>
        <end position="43"/>
    </location>
</feature>
<protein>
    <submittedName>
        <fullName evidence="2">Uncharacterized protein</fullName>
    </submittedName>
</protein>